<evidence type="ECO:0000259" key="1">
    <source>
        <dbReference type="Pfam" id="PF02426"/>
    </source>
</evidence>
<keyword evidence="3" id="KW-1185">Reference proteome</keyword>
<dbReference type="OrthoDB" id="2889526at2"/>
<dbReference type="Gene3D" id="3.30.70.1060">
    <property type="entry name" value="Dimeric alpha+beta barrel"/>
    <property type="match status" value="1"/>
</dbReference>
<feature type="domain" description="Muconolactone isomerase" evidence="1">
    <location>
        <begin position="1"/>
        <end position="88"/>
    </location>
</feature>
<dbReference type="Proteomes" id="UP000218934">
    <property type="component" value="Unassembled WGS sequence"/>
</dbReference>
<gene>
    <name evidence="2" type="ORF">COO09_18955</name>
</gene>
<dbReference type="KEGG" id="rdi:CMV14_05055"/>
<dbReference type="EMBL" id="NWUF01000024">
    <property type="protein sequence ID" value="PCE40673.1"/>
    <property type="molecule type" value="Genomic_DNA"/>
</dbReference>
<dbReference type="AlphaFoldDB" id="A0A2A4FQJ2"/>
<name>A0A2A4FQJ2_9SPHN</name>
<accession>A0A2A4FQJ2</accession>
<organism evidence="2 3">
    <name type="scientific">Rhizorhabdus dicambivorans</name>
    <dbReference type="NCBI Taxonomy" id="1850238"/>
    <lineage>
        <taxon>Bacteria</taxon>
        <taxon>Pseudomonadati</taxon>
        <taxon>Pseudomonadota</taxon>
        <taxon>Alphaproteobacteria</taxon>
        <taxon>Sphingomonadales</taxon>
        <taxon>Sphingomonadaceae</taxon>
        <taxon>Rhizorhabdus</taxon>
    </lineage>
</organism>
<evidence type="ECO:0000313" key="2">
    <source>
        <dbReference type="EMBL" id="PCE40673.1"/>
    </source>
</evidence>
<dbReference type="Pfam" id="PF02426">
    <property type="entry name" value="MIase"/>
    <property type="match status" value="1"/>
</dbReference>
<protein>
    <recommendedName>
        <fullName evidence="1">Muconolactone isomerase domain-containing protein</fullName>
    </recommendedName>
</protein>
<dbReference type="SUPFAM" id="SSF54909">
    <property type="entry name" value="Dimeric alpha+beta barrel"/>
    <property type="match status" value="1"/>
</dbReference>
<dbReference type="InterPro" id="IPR011008">
    <property type="entry name" value="Dimeric_a/b-barrel"/>
</dbReference>
<evidence type="ECO:0000313" key="3">
    <source>
        <dbReference type="Proteomes" id="UP000218934"/>
    </source>
</evidence>
<dbReference type="InterPro" id="IPR026029">
    <property type="entry name" value="MLI_dom"/>
</dbReference>
<proteinExistence type="predicted"/>
<comment type="caution">
    <text evidence="2">The sequence shown here is derived from an EMBL/GenBank/DDBJ whole genome shotgun (WGS) entry which is preliminary data.</text>
</comment>
<sequence length="101" mass="11581">MLFHVTFHLDRQSPAFVERQAELVEAQNRQVAEVQKEGRLVGLWRRADWNGSIGVIDAASNEDLARYIASLPMFPFFRSIDVVPLTPYAGFEEFCEPRVKV</sequence>
<dbReference type="RefSeq" id="WP_066964121.1">
    <property type="nucleotide sequence ID" value="NZ_CP023449.1"/>
</dbReference>
<reference evidence="2 3" key="1">
    <citation type="submission" date="2017-09" db="EMBL/GenBank/DDBJ databases">
        <title>The Catabolism of 3,6-Dichlorosalicylic acid is Initiated by the Cytochrome P450 Monooxygenase DsmABC in Rhizorhabdus dicambivorans Ndbn-20.</title>
        <authorList>
            <person name="Na L."/>
        </authorList>
    </citation>
    <scope>NUCLEOTIDE SEQUENCE [LARGE SCALE GENOMIC DNA]</scope>
    <source>
        <strain evidence="2 3">Ndbn-20m</strain>
    </source>
</reference>